<evidence type="ECO:0000313" key="3">
    <source>
        <dbReference type="Proteomes" id="UP000033538"/>
    </source>
</evidence>
<feature type="transmembrane region" description="Helical" evidence="1">
    <location>
        <begin position="141"/>
        <end position="159"/>
    </location>
</feature>
<feature type="transmembrane region" description="Helical" evidence="1">
    <location>
        <begin position="179"/>
        <end position="203"/>
    </location>
</feature>
<feature type="transmembrane region" description="Helical" evidence="1">
    <location>
        <begin position="108"/>
        <end position="134"/>
    </location>
</feature>
<evidence type="ECO:0008006" key="4">
    <source>
        <dbReference type="Google" id="ProtNLM"/>
    </source>
</evidence>
<dbReference type="AlphaFoldDB" id="A0A0F2DBU6"/>
<dbReference type="Proteomes" id="UP000033538">
    <property type="component" value="Unassembled WGS sequence"/>
</dbReference>
<keyword evidence="1" id="KW-0812">Transmembrane</keyword>
<feature type="transmembrane region" description="Helical" evidence="1">
    <location>
        <begin position="78"/>
        <end position="102"/>
    </location>
</feature>
<sequence length="209" mass="23461">MTALILKDIATLKKTLLLTITLCIALIVYGVYENEIFMIPLICTMIPLILTAIALGYDTRSKFEQFAFSMPIKKSSFVLSKLFFAFVFGLVGSVCLFVQLVIKKEMLIDSIIFISLITLVVSILISAIQLPFILKYGAEKGRLIMVITYFTVFALSSFFKAKSDLLTNVVEFFLKNSSLMIFIGMVFVSIVIIGIAIKISILIMEKKEY</sequence>
<comment type="caution">
    <text evidence="2">The sequence shown here is derived from an EMBL/GenBank/DDBJ whole genome shotgun (WGS) entry which is preliminary data.</text>
</comment>
<feature type="transmembrane region" description="Helical" evidence="1">
    <location>
        <begin position="12"/>
        <end position="32"/>
    </location>
</feature>
<dbReference type="EMBL" id="JYGP01000002">
    <property type="protein sequence ID" value="KJQ68492.1"/>
    <property type="molecule type" value="Genomic_DNA"/>
</dbReference>
<protein>
    <recommendedName>
        <fullName evidence="4">Beta-carotene 15,15'-monooxygenase</fullName>
    </recommendedName>
</protein>
<reference evidence="2 3" key="1">
    <citation type="submission" date="2015-02" db="EMBL/GenBank/DDBJ databases">
        <title>Evolution of amylase-binding proteins of oral streptococcal species.</title>
        <authorList>
            <person name="Haase E.M."/>
        </authorList>
    </citation>
    <scope>NUCLEOTIDE SEQUENCE [LARGE SCALE GENOMIC DNA]</scope>
    <source>
        <strain evidence="2 3">OT25</strain>
    </source>
</reference>
<evidence type="ECO:0000256" key="1">
    <source>
        <dbReference type="SAM" id="Phobius"/>
    </source>
</evidence>
<gene>
    <name evidence="2" type="ORF">TZ90_00859</name>
</gene>
<organism evidence="2 3">
    <name type="scientific">Streptococcus mitis</name>
    <dbReference type="NCBI Taxonomy" id="28037"/>
    <lineage>
        <taxon>Bacteria</taxon>
        <taxon>Bacillati</taxon>
        <taxon>Bacillota</taxon>
        <taxon>Bacilli</taxon>
        <taxon>Lactobacillales</taxon>
        <taxon>Streptococcaceae</taxon>
        <taxon>Streptococcus</taxon>
        <taxon>Streptococcus mitis group</taxon>
    </lineage>
</organism>
<evidence type="ECO:0000313" key="2">
    <source>
        <dbReference type="EMBL" id="KJQ68492.1"/>
    </source>
</evidence>
<keyword evidence="1" id="KW-1133">Transmembrane helix</keyword>
<dbReference type="InterPro" id="IPR025699">
    <property type="entry name" value="ABC2_memb-like"/>
</dbReference>
<feature type="transmembrane region" description="Helical" evidence="1">
    <location>
        <begin position="38"/>
        <end position="57"/>
    </location>
</feature>
<dbReference type="PATRIC" id="fig|28037.212.peg.827"/>
<accession>A0A0F2DBU6</accession>
<dbReference type="Pfam" id="PF13346">
    <property type="entry name" value="ABC2_membrane_5"/>
    <property type="match status" value="1"/>
</dbReference>
<name>A0A0F2DBU6_STRMT</name>
<dbReference type="RefSeq" id="WP_045611694.1">
    <property type="nucleotide sequence ID" value="NZ_CAMIAG010000004.1"/>
</dbReference>
<proteinExistence type="predicted"/>
<keyword evidence="1" id="KW-0472">Membrane</keyword>